<evidence type="ECO:0000313" key="5">
    <source>
        <dbReference type="Proteomes" id="UP000663203"/>
    </source>
</evidence>
<protein>
    <submittedName>
        <fullName evidence="4">Uncharacterized protein</fullName>
    </submittedName>
</protein>
<dbReference type="Proteomes" id="UP000663203">
    <property type="component" value="Chromosome"/>
</dbReference>
<dbReference type="GeneID" id="63186447"/>
<dbReference type="InterPro" id="IPR055522">
    <property type="entry name" value="DUF7096"/>
</dbReference>
<dbReference type="Pfam" id="PF23379">
    <property type="entry name" value="DUF7096"/>
    <property type="match status" value="1"/>
</dbReference>
<dbReference type="InterPro" id="IPR055520">
    <property type="entry name" value="DUF7094"/>
</dbReference>
<feature type="domain" description="DUF7096" evidence="3">
    <location>
        <begin position="1"/>
        <end position="216"/>
    </location>
</feature>
<evidence type="ECO:0000259" key="2">
    <source>
        <dbReference type="Pfam" id="PF23375"/>
    </source>
</evidence>
<dbReference type="RefSeq" id="WP_207289867.1">
    <property type="nucleotide sequence ID" value="NZ_CP071462.1"/>
</dbReference>
<evidence type="ECO:0000259" key="3">
    <source>
        <dbReference type="Pfam" id="PF23379"/>
    </source>
</evidence>
<evidence type="ECO:0000313" key="4">
    <source>
        <dbReference type="EMBL" id="QSX00147.1"/>
    </source>
</evidence>
<accession>A0A8A2VFR0</accession>
<feature type="domain" description="Fibronectin-III type-like" evidence="1">
    <location>
        <begin position="332"/>
        <end position="407"/>
    </location>
</feature>
<dbReference type="EMBL" id="CP071462">
    <property type="protein sequence ID" value="QSX00147.1"/>
    <property type="molecule type" value="Genomic_DNA"/>
</dbReference>
<proteinExistence type="predicted"/>
<dbReference type="InterPro" id="IPR056397">
    <property type="entry name" value="Fn3_arc"/>
</dbReference>
<reference evidence="4 5" key="1">
    <citation type="submission" date="2021-03" db="EMBL/GenBank/DDBJ databases">
        <title>Haloterrigena longa sp. nov. and Haloterrigena limicola sp. nov., extremely halophilic archaea isolated from a salt lake.</title>
        <authorList>
            <person name="Henglin C."/>
        </authorList>
    </citation>
    <scope>NUCLEOTIDE SEQUENCE [LARGE SCALE GENOMIC DNA]</scope>
    <source>
        <strain evidence="4 5">KZCA68</strain>
    </source>
</reference>
<organism evidence="4 5">
    <name type="scientific">Haloterrigena alkaliphila</name>
    <dbReference type="NCBI Taxonomy" id="2816475"/>
    <lineage>
        <taxon>Archaea</taxon>
        <taxon>Methanobacteriati</taxon>
        <taxon>Methanobacteriota</taxon>
        <taxon>Stenosarchaea group</taxon>
        <taxon>Halobacteria</taxon>
        <taxon>Halobacteriales</taxon>
        <taxon>Natrialbaceae</taxon>
        <taxon>Haloterrigena</taxon>
    </lineage>
</organism>
<sequence length="413" mass="45803">MNSATPALLALLLVFSLVAIPVAAGPEDEARDSEQPTLREHTLEQATLQERTMTNDAAANETTNRLSLEGSTRTEYAEYGADLGTLLASTDDTLRVDYDQYRILDREFETASADERETMVREAYERIEERTGELEERERTAVSAHAEGELSTAELLQEVLRNHHEAGVLSAALGHIEDRADRISGYDIDVQDDQNELEMHRTPVRTHLEQAARSETSESIVAVETTETGYAISYIDGGDYVREATRFDNRDTDRETQFDDITDAYDHAGELYPWVFENGRSPTANEHTTVQLYQIQATHDQGRLEAYLDGGTGEVHREVQVLSRANLPTASETVWTADGQRLSLNETPKNGPVEVTLTDSETGEPVSGRVTVDGFELGATDEDGSIWFVPPAKPYELTVTTDATTIEATVTNR</sequence>
<name>A0A8A2VFR0_9EURY</name>
<evidence type="ECO:0000259" key="1">
    <source>
        <dbReference type="Pfam" id="PF23374"/>
    </source>
</evidence>
<gene>
    <name evidence="4" type="ORF">J0X25_04040</name>
</gene>
<dbReference type="Pfam" id="PF23375">
    <property type="entry name" value="DUF7094"/>
    <property type="match status" value="1"/>
</dbReference>
<dbReference type="AlphaFoldDB" id="A0A8A2VFR0"/>
<feature type="domain" description="DUF7094" evidence="2">
    <location>
        <begin position="221"/>
        <end position="328"/>
    </location>
</feature>
<keyword evidence="5" id="KW-1185">Reference proteome</keyword>
<dbReference type="Pfam" id="PF23374">
    <property type="entry name" value="Fn3_arc"/>
    <property type="match status" value="1"/>
</dbReference>
<dbReference type="KEGG" id="hakz:J0X25_04040"/>